<dbReference type="RefSeq" id="WP_127698791.1">
    <property type="nucleotide sequence ID" value="NZ_SACS01000008.1"/>
</dbReference>
<dbReference type="OrthoDB" id="283083at2"/>
<evidence type="ECO:0000313" key="2">
    <source>
        <dbReference type="EMBL" id="RVU37637.1"/>
    </source>
</evidence>
<evidence type="ECO:0000313" key="3">
    <source>
        <dbReference type="Proteomes" id="UP000283077"/>
    </source>
</evidence>
<name>A0A437QSZ5_9GAMM</name>
<proteinExistence type="predicted"/>
<sequence>MANSNAANVAPPEAPIPETATMPGLADIQEPLLANDWYLAPGWSLLLVILVVLLGYAGYRWWRYQQQQKPIKFALAELEKLDLTAPNAAEMITTLLKRLLLTRLPAHPALALSGAAWQQYLMSSLPSSAKPVEPLPDLLALHYQSTPAVDDIRRYAAFAAVWLQKVKFTNTGAPDA</sequence>
<dbReference type="EMBL" id="SACS01000008">
    <property type="protein sequence ID" value="RVU37637.1"/>
    <property type="molecule type" value="Genomic_DNA"/>
</dbReference>
<dbReference type="InterPro" id="IPR025489">
    <property type="entry name" value="DUF4381"/>
</dbReference>
<dbReference type="Pfam" id="PF14316">
    <property type="entry name" value="DUF4381"/>
    <property type="match status" value="1"/>
</dbReference>
<organism evidence="2 3">
    <name type="scientific">Rheinheimera riviphila</name>
    <dbReference type="NCBI Taxonomy" id="1834037"/>
    <lineage>
        <taxon>Bacteria</taxon>
        <taxon>Pseudomonadati</taxon>
        <taxon>Pseudomonadota</taxon>
        <taxon>Gammaproteobacteria</taxon>
        <taxon>Chromatiales</taxon>
        <taxon>Chromatiaceae</taxon>
        <taxon>Rheinheimera</taxon>
    </lineage>
</organism>
<reference evidence="2 3" key="1">
    <citation type="submission" date="2019-01" db="EMBL/GenBank/DDBJ databases">
        <authorList>
            <person name="Chen W.-M."/>
        </authorList>
    </citation>
    <scope>NUCLEOTIDE SEQUENCE [LARGE SCALE GENOMIC DNA]</scope>
    <source>
        <strain evidence="2 3">KYPC3</strain>
    </source>
</reference>
<protein>
    <submittedName>
        <fullName evidence="2">DUF4381 domain-containing protein</fullName>
    </submittedName>
</protein>
<dbReference type="AlphaFoldDB" id="A0A437QSZ5"/>
<dbReference type="Proteomes" id="UP000283077">
    <property type="component" value="Unassembled WGS sequence"/>
</dbReference>
<keyword evidence="1" id="KW-0472">Membrane</keyword>
<gene>
    <name evidence="2" type="ORF">EOE67_09150</name>
</gene>
<accession>A0A437QSZ5</accession>
<evidence type="ECO:0000256" key="1">
    <source>
        <dbReference type="SAM" id="Phobius"/>
    </source>
</evidence>
<comment type="caution">
    <text evidence="2">The sequence shown here is derived from an EMBL/GenBank/DDBJ whole genome shotgun (WGS) entry which is preliminary data.</text>
</comment>
<keyword evidence="1" id="KW-1133">Transmembrane helix</keyword>
<feature type="transmembrane region" description="Helical" evidence="1">
    <location>
        <begin position="37"/>
        <end position="59"/>
    </location>
</feature>
<keyword evidence="1" id="KW-0812">Transmembrane</keyword>
<keyword evidence="3" id="KW-1185">Reference proteome</keyword>